<evidence type="ECO:0000259" key="5">
    <source>
        <dbReference type="SMART" id="SM00249"/>
    </source>
</evidence>
<dbReference type="SMART" id="SM00249">
    <property type="entry name" value="PHD"/>
    <property type="match status" value="2"/>
</dbReference>
<evidence type="ECO:0000256" key="2">
    <source>
        <dbReference type="ARBA" id="ARBA00022737"/>
    </source>
</evidence>
<keyword evidence="2" id="KW-0677">Repeat</keyword>
<dbReference type="PANTHER" id="PTHR32410">
    <property type="entry name" value="CYSTEINE/HISTIDINE-RICH C1 DOMAIN FAMILY PROTEIN"/>
    <property type="match status" value="1"/>
</dbReference>
<feature type="domain" description="Zinc finger PHD-type" evidence="5">
    <location>
        <begin position="169"/>
        <end position="228"/>
    </location>
</feature>
<gene>
    <name evidence="6" type="ORF">HID58_095151</name>
</gene>
<evidence type="ECO:0000313" key="6">
    <source>
        <dbReference type="EMBL" id="KAH0850888.1"/>
    </source>
</evidence>
<evidence type="ECO:0000256" key="3">
    <source>
        <dbReference type="ARBA" id="ARBA00022771"/>
    </source>
</evidence>
<accession>A0ABQ7X728</accession>
<proteinExistence type="predicted"/>
<keyword evidence="1" id="KW-0479">Metal-binding</keyword>
<organism evidence="6 7">
    <name type="scientific">Brassica napus</name>
    <name type="common">Rape</name>
    <dbReference type="NCBI Taxonomy" id="3708"/>
    <lineage>
        <taxon>Eukaryota</taxon>
        <taxon>Viridiplantae</taxon>
        <taxon>Streptophyta</taxon>
        <taxon>Embryophyta</taxon>
        <taxon>Tracheophyta</taxon>
        <taxon>Spermatophyta</taxon>
        <taxon>Magnoliopsida</taxon>
        <taxon>eudicotyledons</taxon>
        <taxon>Gunneridae</taxon>
        <taxon>Pentapetalae</taxon>
        <taxon>rosids</taxon>
        <taxon>malvids</taxon>
        <taxon>Brassicales</taxon>
        <taxon>Brassicaceae</taxon>
        <taxon>Brassiceae</taxon>
        <taxon>Brassica</taxon>
    </lineage>
</organism>
<evidence type="ECO:0000256" key="1">
    <source>
        <dbReference type="ARBA" id="ARBA00022723"/>
    </source>
</evidence>
<sequence>MLEWPEKNCFICFTIALYVISLLIRRVPKIHHQNVIEFPKAHEHSLVIAKDLSDFKCGFCGEEDHLRYRYRCYLCILEFEIRCSMLSLEIDYPYHPKHPLKFLTKEEQHFSHGKCRICGKELRWKFYHCSICKFSVDVDCVRDPSPLAILFPKAHEHQLSVTPRKISFDCDACGMAGHRSPYSCQQCDFMIHQSCIDLPEIINVNRHEHRLSRCLHLSPGSWICGFCHKKVDWSYGAYSCSICPNYAIHSKCAIRDDVWDKLELKGIPEEPQDMEPFKVIDENLICHFSHEEHYLQLNEEDIIFGGSILCEACVLPIYSQAFYSCYTDFQYFSIDVKCTTISESIIHESHPCTLYYNIGKFIECASCNSSKYQFLSDDCSFGLDTRCVALPKATQHWYDEHLLFLCYEKNKRGECWCDICEEQIGTMIWFYTCDSCCVTFHIECVLGDFSRFMPGRIVKFEEWRIKTMQTSPGFLPRCYVCHTRRAVPFVLNNVIQNLIT</sequence>
<dbReference type="InterPro" id="IPR004146">
    <property type="entry name" value="DC1"/>
</dbReference>
<keyword evidence="4" id="KW-0862">Zinc</keyword>
<feature type="domain" description="Zinc finger PHD-type" evidence="5">
    <location>
        <begin position="416"/>
        <end position="482"/>
    </location>
</feature>
<keyword evidence="7" id="KW-1185">Reference proteome</keyword>
<dbReference type="Pfam" id="PF03107">
    <property type="entry name" value="C1_2"/>
    <property type="match status" value="5"/>
</dbReference>
<dbReference type="PANTHER" id="PTHR32410:SF185">
    <property type="entry name" value="PHORBOL-ESTER_DAG-TYPE DOMAIN-CONTAINING PROTEIN"/>
    <property type="match status" value="1"/>
</dbReference>
<reference evidence="6 7" key="1">
    <citation type="submission" date="2021-05" db="EMBL/GenBank/DDBJ databases">
        <title>Genome Assembly of Synthetic Allotetraploid Brassica napus Reveals Homoeologous Exchanges between Subgenomes.</title>
        <authorList>
            <person name="Davis J.T."/>
        </authorList>
    </citation>
    <scope>NUCLEOTIDE SEQUENCE [LARGE SCALE GENOMIC DNA]</scope>
    <source>
        <strain evidence="7">cv. Da-Ae</strain>
        <tissue evidence="6">Seedling</tissue>
    </source>
</reference>
<dbReference type="InterPro" id="IPR001965">
    <property type="entry name" value="Znf_PHD"/>
</dbReference>
<protein>
    <recommendedName>
        <fullName evidence="5">Zinc finger PHD-type domain-containing protein</fullName>
    </recommendedName>
</protein>
<dbReference type="InterPro" id="IPR053192">
    <property type="entry name" value="Vacuole_Formation_Reg"/>
</dbReference>
<dbReference type="SUPFAM" id="SSF57889">
    <property type="entry name" value="Cysteine-rich domain"/>
    <property type="match status" value="4"/>
</dbReference>
<keyword evidence="3" id="KW-0863">Zinc-finger</keyword>
<name>A0ABQ7X728_BRANA</name>
<comment type="caution">
    <text evidence="6">The sequence shown here is derived from an EMBL/GenBank/DDBJ whole genome shotgun (WGS) entry which is preliminary data.</text>
</comment>
<dbReference type="Proteomes" id="UP000824890">
    <property type="component" value="Unassembled WGS sequence"/>
</dbReference>
<evidence type="ECO:0000256" key="4">
    <source>
        <dbReference type="ARBA" id="ARBA00022833"/>
    </source>
</evidence>
<dbReference type="InterPro" id="IPR046349">
    <property type="entry name" value="C1-like_sf"/>
</dbReference>
<dbReference type="EMBL" id="JAGKQM010001901">
    <property type="protein sequence ID" value="KAH0850888.1"/>
    <property type="molecule type" value="Genomic_DNA"/>
</dbReference>
<evidence type="ECO:0000313" key="7">
    <source>
        <dbReference type="Proteomes" id="UP000824890"/>
    </source>
</evidence>